<dbReference type="NCBIfam" id="NF009044">
    <property type="entry name" value="PRK12378.1"/>
    <property type="match status" value="1"/>
</dbReference>
<comment type="subcellular location">
    <subcellularLocation>
        <location evidence="1">Mitochondrion</location>
    </subcellularLocation>
</comment>
<dbReference type="Pfam" id="PF20772">
    <property type="entry name" value="TACO1_YebC_N"/>
    <property type="match status" value="1"/>
</dbReference>
<keyword evidence="4" id="KW-0238">DNA-binding</keyword>
<dbReference type="InterPro" id="IPR049083">
    <property type="entry name" value="TACO1_YebC_N"/>
</dbReference>
<dbReference type="AlphaFoldDB" id="A0A6J6NYQ7"/>
<dbReference type="SUPFAM" id="SSF75625">
    <property type="entry name" value="YebC-like"/>
    <property type="match status" value="1"/>
</dbReference>
<name>A0A6J6NYQ7_9ZZZZ</name>
<dbReference type="Gene3D" id="3.30.70.980">
    <property type="match status" value="2"/>
</dbReference>
<gene>
    <name evidence="7" type="ORF">UFOPK2366_00762</name>
</gene>
<evidence type="ECO:0000256" key="3">
    <source>
        <dbReference type="ARBA" id="ARBA00022490"/>
    </source>
</evidence>
<dbReference type="NCBIfam" id="NF001030">
    <property type="entry name" value="PRK00110.1"/>
    <property type="match status" value="1"/>
</dbReference>
<evidence type="ECO:0000259" key="6">
    <source>
        <dbReference type="Pfam" id="PF20772"/>
    </source>
</evidence>
<accession>A0A6J6NYQ7</accession>
<dbReference type="PANTHER" id="PTHR12532">
    <property type="entry name" value="TRANSLATIONAL ACTIVATOR OF CYTOCHROME C OXIDASE 1"/>
    <property type="match status" value="1"/>
</dbReference>
<evidence type="ECO:0000259" key="5">
    <source>
        <dbReference type="Pfam" id="PF01709"/>
    </source>
</evidence>
<dbReference type="InterPro" id="IPR017856">
    <property type="entry name" value="Integrase-like_N"/>
</dbReference>
<feature type="domain" description="TACO1/YebC-like second and third" evidence="5">
    <location>
        <begin position="82"/>
        <end position="237"/>
    </location>
</feature>
<evidence type="ECO:0000256" key="1">
    <source>
        <dbReference type="ARBA" id="ARBA00004173"/>
    </source>
</evidence>
<dbReference type="Pfam" id="PF01709">
    <property type="entry name" value="Transcrip_reg"/>
    <property type="match status" value="1"/>
</dbReference>
<dbReference type="PANTHER" id="PTHR12532:SF6">
    <property type="entry name" value="TRANSCRIPTIONAL REGULATORY PROTEIN YEBC-RELATED"/>
    <property type="match status" value="1"/>
</dbReference>
<proteinExistence type="inferred from homology"/>
<reference evidence="7" key="1">
    <citation type="submission" date="2020-05" db="EMBL/GenBank/DDBJ databases">
        <authorList>
            <person name="Chiriac C."/>
            <person name="Salcher M."/>
            <person name="Ghai R."/>
            <person name="Kavagutti S V."/>
        </authorList>
    </citation>
    <scope>NUCLEOTIDE SEQUENCE</scope>
</reference>
<comment type="similarity">
    <text evidence="2">Belongs to the TACO1 family.</text>
</comment>
<dbReference type="Gene3D" id="1.10.10.200">
    <property type="match status" value="1"/>
</dbReference>
<dbReference type="InterPro" id="IPR029072">
    <property type="entry name" value="YebC-like"/>
</dbReference>
<evidence type="ECO:0000313" key="7">
    <source>
        <dbReference type="EMBL" id="CAB4691072.1"/>
    </source>
</evidence>
<dbReference type="InterPro" id="IPR026564">
    <property type="entry name" value="Transcrip_reg_TACO1-like_dom3"/>
</dbReference>
<dbReference type="HAMAP" id="MF_00693">
    <property type="entry name" value="Transcrip_reg_TACO1"/>
    <property type="match status" value="1"/>
</dbReference>
<protein>
    <submittedName>
        <fullName evidence="7">Unannotated protein</fullName>
    </submittedName>
</protein>
<organism evidence="7">
    <name type="scientific">freshwater metagenome</name>
    <dbReference type="NCBI Taxonomy" id="449393"/>
    <lineage>
        <taxon>unclassified sequences</taxon>
        <taxon>metagenomes</taxon>
        <taxon>ecological metagenomes</taxon>
    </lineage>
</organism>
<dbReference type="GO" id="GO:0005739">
    <property type="term" value="C:mitochondrion"/>
    <property type="evidence" value="ECO:0007669"/>
    <property type="project" value="UniProtKB-SubCell"/>
</dbReference>
<sequence>MSGHSKWATIKHQKGAKDKARGKLFNKIARILEVAAREGGGDPTSNASLRTAIQKAKAGQMTNDAIERAIKRGTGADDGGTYEAIMYEGYAPGGVAILVDTLTDNRNRTGSDVRNIFNKLGGSLAEPGAVGWQFSRKGVIIVDGEVAEDDVMMAALDAGADDVARDGDEWRITCTPNHVYDLQAALEAAGLVVRSAESTMVSSITIEVTDAGDARNILRIMDAFEDNDDVQDVYSNFDISDELMEAVST</sequence>
<evidence type="ECO:0000256" key="4">
    <source>
        <dbReference type="ARBA" id="ARBA00023125"/>
    </source>
</evidence>
<dbReference type="InterPro" id="IPR048300">
    <property type="entry name" value="TACO1_YebC-like_2nd/3rd_dom"/>
</dbReference>
<evidence type="ECO:0000256" key="2">
    <source>
        <dbReference type="ARBA" id="ARBA00008724"/>
    </source>
</evidence>
<feature type="domain" description="TACO1/YebC-like N-terminal" evidence="6">
    <location>
        <begin position="5"/>
        <end position="75"/>
    </location>
</feature>
<keyword evidence="3" id="KW-0963">Cytoplasm</keyword>
<dbReference type="GO" id="GO:0005829">
    <property type="term" value="C:cytosol"/>
    <property type="evidence" value="ECO:0007669"/>
    <property type="project" value="TreeGrafter"/>
</dbReference>
<dbReference type="EMBL" id="CAEZXM010000120">
    <property type="protein sequence ID" value="CAB4691072.1"/>
    <property type="molecule type" value="Genomic_DNA"/>
</dbReference>
<dbReference type="InterPro" id="IPR002876">
    <property type="entry name" value="Transcrip_reg_TACO1-like"/>
</dbReference>
<dbReference type="FunFam" id="1.10.10.200:FF:000002">
    <property type="entry name" value="Probable transcriptional regulatory protein CLM62_37755"/>
    <property type="match status" value="1"/>
</dbReference>
<dbReference type="NCBIfam" id="TIGR01033">
    <property type="entry name" value="YebC/PmpR family DNA-binding transcriptional regulator"/>
    <property type="match status" value="1"/>
</dbReference>
<dbReference type="GO" id="GO:0003677">
    <property type="term" value="F:DNA binding"/>
    <property type="evidence" value="ECO:0007669"/>
    <property type="project" value="UniProtKB-KW"/>
</dbReference>